<keyword evidence="4" id="KW-1185">Reference proteome</keyword>
<dbReference type="KEGG" id="ebla:JGUZn3_15490"/>
<organism evidence="3 4">
    <name type="scientific">Entomobacter blattae</name>
    <dbReference type="NCBI Taxonomy" id="2762277"/>
    <lineage>
        <taxon>Bacteria</taxon>
        <taxon>Pseudomonadati</taxon>
        <taxon>Pseudomonadota</taxon>
        <taxon>Alphaproteobacteria</taxon>
        <taxon>Acetobacterales</taxon>
        <taxon>Acetobacteraceae</taxon>
        <taxon>Entomobacter</taxon>
    </lineage>
</organism>
<name>A0A7H1NSL2_9PROT</name>
<evidence type="ECO:0008006" key="5">
    <source>
        <dbReference type="Google" id="ProtNLM"/>
    </source>
</evidence>
<dbReference type="Pfam" id="PF03938">
    <property type="entry name" value="OmpH"/>
    <property type="match status" value="1"/>
</dbReference>
<feature type="compositionally biased region" description="Polar residues" evidence="1">
    <location>
        <begin position="62"/>
        <end position="73"/>
    </location>
</feature>
<feature type="signal peptide" evidence="2">
    <location>
        <begin position="1"/>
        <end position="26"/>
    </location>
</feature>
<evidence type="ECO:0000256" key="1">
    <source>
        <dbReference type="SAM" id="MobiDB-lite"/>
    </source>
</evidence>
<feature type="compositionally biased region" description="Low complexity" evidence="1">
    <location>
        <begin position="38"/>
        <end position="60"/>
    </location>
</feature>
<reference evidence="3 4" key="1">
    <citation type="submission" date="2020-08" db="EMBL/GenBank/DDBJ databases">
        <title>Complete genome sequence of Entomobacter blattae G55GP.</title>
        <authorList>
            <person name="Poehlein A."/>
            <person name="Guzman J."/>
            <person name="Daniel R."/>
            <person name="Vilcinskas A."/>
        </authorList>
    </citation>
    <scope>NUCLEOTIDE SEQUENCE [LARGE SCALE GENOMIC DNA]</scope>
    <source>
        <strain evidence="3 4">G55GP</strain>
    </source>
</reference>
<dbReference type="InterPro" id="IPR024930">
    <property type="entry name" value="Skp_dom_sf"/>
</dbReference>
<evidence type="ECO:0000256" key="2">
    <source>
        <dbReference type="SAM" id="SignalP"/>
    </source>
</evidence>
<dbReference type="Proteomes" id="UP000516349">
    <property type="component" value="Chromosome"/>
</dbReference>
<dbReference type="SUPFAM" id="SSF111384">
    <property type="entry name" value="OmpH-like"/>
    <property type="match status" value="1"/>
</dbReference>
<accession>A0A7H1NSL2</accession>
<dbReference type="SMART" id="SM00935">
    <property type="entry name" value="OmpH"/>
    <property type="match status" value="1"/>
</dbReference>
<evidence type="ECO:0000313" key="4">
    <source>
        <dbReference type="Proteomes" id="UP000516349"/>
    </source>
</evidence>
<protein>
    <recommendedName>
        <fullName evidence="5">Outer membrane protein</fullName>
    </recommendedName>
</protein>
<dbReference type="GO" id="GO:0051082">
    <property type="term" value="F:unfolded protein binding"/>
    <property type="evidence" value="ECO:0007669"/>
    <property type="project" value="InterPro"/>
</dbReference>
<feature type="region of interest" description="Disordered" evidence="1">
    <location>
        <begin position="79"/>
        <end position="98"/>
    </location>
</feature>
<feature type="region of interest" description="Disordered" evidence="1">
    <location>
        <begin position="36"/>
        <end position="73"/>
    </location>
</feature>
<keyword evidence="2" id="KW-0732">Signal</keyword>
<dbReference type="EMBL" id="CP060244">
    <property type="protein sequence ID" value="QNT78772.1"/>
    <property type="molecule type" value="Genomic_DNA"/>
</dbReference>
<feature type="compositionally biased region" description="Polar residues" evidence="1">
    <location>
        <begin position="79"/>
        <end position="89"/>
    </location>
</feature>
<proteinExistence type="predicted"/>
<feature type="region of interest" description="Disordered" evidence="1">
    <location>
        <begin position="278"/>
        <end position="314"/>
    </location>
</feature>
<feature type="chain" id="PRO_5028994963" description="Outer membrane protein" evidence="2">
    <location>
        <begin position="27"/>
        <end position="314"/>
    </location>
</feature>
<feature type="compositionally biased region" description="Basic and acidic residues" evidence="1">
    <location>
        <begin position="301"/>
        <end position="314"/>
    </location>
</feature>
<dbReference type="Gene3D" id="3.30.910.20">
    <property type="entry name" value="Skp domain"/>
    <property type="match status" value="1"/>
</dbReference>
<dbReference type="RefSeq" id="WP_203413005.1">
    <property type="nucleotide sequence ID" value="NZ_CP060244.1"/>
</dbReference>
<dbReference type="InterPro" id="IPR005632">
    <property type="entry name" value="Chaperone_Skp"/>
</dbReference>
<evidence type="ECO:0000313" key="3">
    <source>
        <dbReference type="EMBL" id="QNT78772.1"/>
    </source>
</evidence>
<gene>
    <name evidence="3" type="ORF">JGUZn3_15490</name>
</gene>
<dbReference type="AlphaFoldDB" id="A0A7H1NSL2"/>
<sequence length="314" mass="33668">MQKNSNKLWLILGAFLASPVICPAFAQNSSGGGSGWFVPKSSQPSPAVSAPSHSAPPHAQNRSRVVPSQRSAPLSIANTQGAAQENPDGQQGAPPVLPLPVVPTPTPIAKGAPPPAPVIGAISVPEVMKQSTAALQADKILSARRAKLIQFSRQQQAAMRNEEQSLRQQARKMTSAQLQVSVRKLQEREAKIDQDLRNRNRIIQEAAQVAFGQIQRELELIIRLVAESHSMNVVLHREQTVLSIRELDISSEVATKLNATLPSVFVPDENVDPEVLAKSGAMPTTEHPENAVEKPVAAPAKKSETAPKAGDTKK</sequence>